<feature type="transmembrane region" description="Helical" evidence="1">
    <location>
        <begin position="42"/>
        <end position="60"/>
    </location>
</feature>
<keyword evidence="1" id="KW-0812">Transmembrane</keyword>
<evidence type="ECO:0008006" key="4">
    <source>
        <dbReference type="Google" id="ProtNLM"/>
    </source>
</evidence>
<evidence type="ECO:0000256" key="1">
    <source>
        <dbReference type="SAM" id="Phobius"/>
    </source>
</evidence>
<evidence type="ECO:0000313" key="2">
    <source>
        <dbReference type="EMBL" id="WPU63325.1"/>
    </source>
</evidence>
<dbReference type="AlphaFoldDB" id="A0AAX4HJB7"/>
<reference evidence="2 3" key="1">
    <citation type="submission" date="2023-11" db="EMBL/GenBank/DDBJ databases">
        <title>Peredibacter starrii A3.12.</title>
        <authorList>
            <person name="Mitchell R.J."/>
        </authorList>
    </citation>
    <scope>NUCLEOTIDE SEQUENCE [LARGE SCALE GENOMIC DNA]</scope>
    <source>
        <strain evidence="2 3">A3.12</strain>
    </source>
</reference>
<gene>
    <name evidence="2" type="ORF">SOO65_11575</name>
</gene>
<accession>A0AAX4HJB7</accession>
<keyword evidence="1" id="KW-1133">Transmembrane helix</keyword>
<dbReference type="KEGG" id="psti:SOO65_11575"/>
<evidence type="ECO:0000313" key="3">
    <source>
        <dbReference type="Proteomes" id="UP001324634"/>
    </source>
</evidence>
<keyword evidence="3" id="KW-1185">Reference proteome</keyword>
<sequence length="139" mass="16578">MQITRNNHQRYMARLTPFLVVLYLAQVYIYQKFAPPHLSNDMNVFLGVGLALIILLYHFYDIHHKVILKPNYIEARFDLLKIKEEMLYQNVVHVEIKKSRFHYAQVTLHAHDGSTIRLHHVDSPELIENYIQKKKSKRP</sequence>
<proteinExistence type="predicted"/>
<dbReference type="Proteomes" id="UP001324634">
    <property type="component" value="Chromosome"/>
</dbReference>
<protein>
    <recommendedName>
        <fullName evidence="4">PH domain-containing protein</fullName>
    </recommendedName>
</protein>
<dbReference type="RefSeq" id="WP_321389834.1">
    <property type="nucleotide sequence ID" value="NZ_CP139487.1"/>
</dbReference>
<name>A0AAX4HJB7_9BACT</name>
<organism evidence="2 3">
    <name type="scientific">Peredibacter starrii</name>
    <dbReference type="NCBI Taxonomy" id="28202"/>
    <lineage>
        <taxon>Bacteria</taxon>
        <taxon>Pseudomonadati</taxon>
        <taxon>Bdellovibrionota</taxon>
        <taxon>Bacteriovoracia</taxon>
        <taxon>Bacteriovoracales</taxon>
        <taxon>Bacteriovoracaceae</taxon>
        <taxon>Peredibacter</taxon>
    </lineage>
</organism>
<keyword evidence="1" id="KW-0472">Membrane</keyword>
<dbReference type="EMBL" id="CP139487">
    <property type="protein sequence ID" value="WPU63325.1"/>
    <property type="molecule type" value="Genomic_DNA"/>
</dbReference>
<feature type="transmembrane region" description="Helical" evidence="1">
    <location>
        <begin position="12"/>
        <end position="30"/>
    </location>
</feature>